<evidence type="ECO:0000313" key="3">
    <source>
        <dbReference type="Proteomes" id="UP000053429"/>
    </source>
</evidence>
<feature type="compositionally biased region" description="Low complexity" evidence="1">
    <location>
        <begin position="69"/>
        <end position="84"/>
    </location>
</feature>
<sequence length="94" mass="10330">MFEALMGRIAGRFARLESRRRRGSSFSGWLMSDLPRKYCWTLAEHAGYASPDGLQHLLSRTKWDADASATTSAVSSSSTPGATTRCWSSTRPAT</sequence>
<gene>
    <name evidence="2" type="ORF">AQJ67_05445</name>
</gene>
<protein>
    <recommendedName>
        <fullName evidence="4">Transposase IS701-like DDE domain-containing protein</fullName>
    </recommendedName>
</protein>
<dbReference type="STRING" id="661399.AQJ67_05445"/>
<accession>A0A101U7P5</accession>
<reference evidence="2 3" key="1">
    <citation type="submission" date="2015-10" db="EMBL/GenBank/DDBJ databases">
        <title>Draft genome sequence of Streptomyces caeruleatus NRRL B-24802, type strain for the species Streptomyces caeruleatus.</title>
        <authorList>
            <person name="Ruckert C."/>
            <person name="Winkler A."/>
            <person name="Kalinowski J."/>
            <person name="Kampfer P."/>
            <person name="Glaeser S."/>
        </authorList>
    </citation>
    <scope>NUCLEOTIDE SEQUENCE [LARGE SCALE GENOMIC DNA]</scope>
    <source>
        <strain evidence="2 3">NRRL B-24802</strain>
    </source>
</reference>
<evidence type="ECO:0000313" key="2">
    <source>
        <dbReference type="EMBL" id="KUO05588.1"/>
    </source>
</evidence>
<feature type="region of interest" description="Disordered" evidence="1">
    <location>
        <begin position="69"/>
        <end position="94"/>
    </location>
</feature>
<evidence type="ECO:0000256" key="1">
    <source>
        <dbReference type="SAM" id="MobiDB-lite"/>
    </source>
</evidence>
<organism evidence="2 3">
    <name type="scientific">Streptomyces caeruleatus</name>
    <dbReference type="NCBI Taxonomy" id="661399"/>
    <lineage>
        <taxon>Bacteria</taxon>
        <taxon>Bacillati</taxon>
        <taxon>Actinomycetota</taxon>
        <taxon>Actinomycetes</taxon>
        <taxon>Kitasatosporales</taxon>
        <taxon>Streptomycetaceae</taxon>
        <taxon>Streptomyces</taxon>
    </lineage>
</organism>
<feature type="compositionally biased region" description="Polar residues" evidence="1">
    <location>
        <begin position="85"/>
        <end position="94"/>
    </location>
</feature>
<keyword evidence="3" id="KW-1185">Reference proteome</keyword>
<evidence type="ECO:0008006" key="4">
    <source>
        <dbReference type="Google" id="ProtNLM"/>
    </source>
</evidence>
<name>A0A101U7P5_9ACTN</name>
<proteinExistence type="predicted"/>
<dbReference type="AlphaFoldDB" id="A0A101U7P5"/>
<dbReference type="EMBL" id="LMWY01000004">
    <property type="protein sequence ID" value="KUO05588.1"/>
    <property type="molecule type" value="Genomic_DNA"/>
</dbReference>
<comment type="caution">
    <text evidence="2">The sequence shown here is derived from an EMBL/GenBank/DDBJ whole genome shotgun (WGS) entry which is preliminary data.</text>
</comment>
<dbReference type="Proteomes" id="UP000053429">
    <property type="component" value="Unassembled WGS sequence"/>
</dbReference>